<keyword evidence="5" id="KW-1003">Cell membrane</keyword>
<dbReference type="AlphaFoldDB" id="A0A6S6SEW6"/>
<evidence type="ECO:0000256" key="4">
    <source>
        <dbReference type="ARBA" id="ARBA00022448"/>
    </source>
</evidence>
<dbReference type="Pfam" id="PF06226">
    <property type="entry name" value="DUF1007"/>
    <property type="match status" value="1"/>
</dbReference>
<sequence>MTLDINWDFTKKFSAEALLDYDKNGNKRLDENELENIHQMIVEYLKAEHYLSYMKYVPSNKEYQEMDYLAYKASNEKTAFTNNVLHFSYTLDTNLTPTKDHLLYLTFFDKASFFSFEINKVTQVSEQDKNSTALLENSASFALTPNQQTPLTSLESLVPQNERAAELTGILGWLSQQLIQTKEKLITLLEEIKENQSPKAYFWLLFFSLLYGIIHAIGPGHGKSLVAAYFLGNNRSVAKAFSVATLIAVVHTFSAFLLTFTIYYLLNTYMENYFTNIESMTTKISAVIIILIALYLLYKRIPKRPKPKPAVATWSQSTPKTAPQAFAWSQSKTEEPHEHSCGCGACQSQSSDIGVILSAGIIPCPGTVTIFIFTLSLGVYWVGLLSAVFMSIGMSLIIFIAAYLSLKVRKNSLDNTKLRKVLDYGSLVFIFGLGLLLLLAS</sequence>
<dbReference type="PANTHER" id="PTHR40659">
    <property type="entry name" value="NICKEL/COBALT EFFLUX SYSTEM RCNA"/>
    <property type="match status" value="1"/>
</dbReference>
<dbReference type="GO" id="GO:0006824">
    <property type="term" value="P:cobalt ion transport"/>
    <property type="evidence" value="ECO:0007669"/>
    <property type="project" value="UniProtKB-KW"/>
</dbReference>
<keyword evidence="12" id="KW-0170">Cobalt</keyword>
<keyword evidence="10" id="KW-0921">Nickel transport</keyword>
<dbReference type="PROSITE" id="PS00018">
    <property type="entry name" value="EF_HAND_1"/>
    <property type="match status" value="1"/>
</dbReference>
<dbReference type="InterPro" id="IPR018247">
    <property type="entry name" value="EF_Hand_1_Ca_BS"/>
</dbReference>
<feature type="transmembrane region" description="Helical" evidence="13">
    <location>
        <begin position="421"/>
        <end position="440"/>
    </location>
</feature>
<feature type="transmembrane region" description="Helical" evidence="13">
    <location>
        <begin position="200"/>
        <end position="219"/>
    </location>
</feature>
<keyword evidence="6" id="KW-0533">Nickel</keyword>
<evidence type="ECO:0000313" key="14">
    <source>
        <dbReference type="EMBL" id="CAA6808537.1"/>
    </source>
</evidence>
<protein>
    <recommendedName>
        <fullName evidence="13">Nickel/cobalt efflux system</fullName>
    </recommendedName>
</protein>
<dbReference type="PANTHER" id="PTHR40659:SF1">
    <property type="entry name" value="NICKEL_COBALT EFFLUX SYSTEM RCNA"/>
    <property type="match status" value="1"/>
</dbReference>
<accession>A0A6S6SEW6</accession>
<keyword evidence="9" id="KW-0406">Ion transport</keyword>
<keyword evidence="4 13" id="KW-0813">Transport</keyword>
<name>A0A6S6SEW6_9BACT</name>
<dbReference type="GO" id="GO:0032025">
    <property type="term" value="P:response to cobalt ion"/>
    <property type="evidence" value="ECO:0007669"/>
    <property type="project" value="TreeGrafter"/>
</dbReference>
<feature type="transmembrane region" description="Helical" evidence="13">
    <location>
        <begin position="379"/>
        <end position="401"/>
    </location>
</feature>
<evidence type="ECO:0000256" key="9">
    <source>
        <dbReference type="ARBA" id="ARBA00023065"/>
    </source>
</evidence>
<feature type="transmembrane region" description="Helical" evidence="13">
    <location>
        <begin position="353"/>
        <end position="373"/>
    </location>
</feature>
<gene>
    <name evidence="14" type="ORF">HELGO_WM38889</name>
</gene>
<evidence type="ECO:0000256" key="13">
    <source>
        <dbReference type="RuleBase" id="RU362101"/>
    </source>
</evidence>
<dbReference type="Pfam" id="PF03824">
    <property type="entry name" value="NicO"/>
    <property type="match status" value="1"/>
</dbReference>
<dbReference type="InterPro" id="IPR011541">
    <property type="entry name" value="Ni/Co_transpt_high_affinity"/>
</dbReference>
<feature type="transmembrane region" description="Helical" evidence="13">
    <location>
        <begin position="240"/>
        <end position="265"/>
    </location>
</feature>
<evidence type="ECO:0000256" key="3">
    <source>
        <dbReference type="ARBA" id="ARBA00022426"/>
    </source>
</evidence>
<evidence type="ECO:0000256" key="8">
    <source>
        <dbReference type="ARBA" id="ARBA00022989"/>
    </source>
</evidence>
<comment type="similarity">
    <text evidence="13">Belongs to the NiCoT transporter (TC 2.A.52) family.</text>
</comment>
<dbReference type="InterPro" id="IPR051224">
    <property type="entry name" value="NiCoT_RcnA"/>
</dbReference>
<reference evidence="14" key="1">
    <citation type="submission" date="2020-01" db="EMBL/GenBank/DDBJ databases">
        <authorList>
            <person name="Meier V. D."/>
            <person name="Meier V D."/>
        </authorList>
    </citation>
    <scope>NUCLEOTIDE SEQUENCE</scope>
    <source>
        <strain evidence="14">HLG_WM_MAG_03</strain>
    </source>
</reference>
<dbReference type="GO" id="GO:0015099">
    <property type="term" value="F:nickel cation transmembrane transporter activity"/>
    <property type="evidence" value="ECO:0007669"/>
    <property type="project" value="UniProtKB-UniRule"/>
</dbReference>
<keyword evidence="8 13" id="KW-1133">Transmembrane helix</keyword>
<dbReference type="EMBL" id="CACVAR010000177">
    <property type="protein sequence ID" value="CAA6808537.1"/>
    <property type="molecule type" value="Genomic_DNA"/>
</dbReference>
<evidence type="ECO:0000256" key="11">
    <source>
        <dbReference type="ARBA" id="ARBA00023136"/>
    </source>
</evidence>
<evidence type="ECO:0000256" key="10">
    <source>
        <dbReference type="ARBA" id="ARBA00023112"/>
    </source>
</evidence>
<dbReference type="GO" id="GO:0005886">
    <property type="term" value="C:plasma membrane"/>
    <property type="evidence" value="ECO:0007669"/>
    <property type="project" value="UniProtKB-SubCell"/>
</dbReference>
<evidence type="ECO:0000256" key="12">
    <source>
        <dbReference type="ARBA" id="ARBA00023285"/>
    </source>
</evidence>
<evidence type="ECO:0000256" key="6">
    <source>
        <dbReference type="ARBA" id="ARBA00022596"/>
    </source>
</evidence>
<dbReference type="GO" id="GO:0010045">
    <property type="term" value="P:response to nickel cation"/>
    <property type="evidence" value="ECO:0007669"/>
    <property type="project" value="TreeGrafter"/>
</dbReference>
<keyword evidence="7 13" id="KW-0812">Transmembrane</keyword>
<proteinExistence type="inferred from homology"/>
<feature type="transmembrane region" description="Helical" evidence="13">
    <location>
        <begin position="280"/>
        <end position="298"/>
    </location>
</feature>
<keyword evidence="3" id="KW-0171">Cobalt transport</keyword>
<evidence type="ECO:0000256" key="1">
    <source>
        <dbReference type="ARBA" id="ARBA00002510"/>
    </source>
</evidence>
<evidence type="ECO:0000256" key="7">
    <source>
        <dbReference type="ARBA" id="ARBA00022692"/>
    </source>
</evidence>
<organism evidence="14">
    <name type="scientific">uncultured Sulfurovum sp</name>
    <dbReference type="NCBI Taxonomy" id="269237"/>
    <lineage>
        <taxon>Bacteria</taxon>
        <taxon>Pseudomonadati</taxon>
        <taxon>Campylobacterota</taxon>
        <taxon>Epsilonproteobacteria</taxon>
        <taxon>Campylobacterales</taxon>
        <taxon>Sulfurovaceae</taxon>
        <taxon>Sulfurovum</taxon>
        <taxon>environmental samples</taxon>
    </lineage>
</organism>
<evidence type="ECO:0000256" key="5">
    <source>
        <dbReference type="ARBA" id="ARBA00022475"/>
    </source>
</evidence>
<comment type="subcellular location">
    <subcellularLocation>
        <location evidence="2 13">Cell membrane</location>
        <topology evidence="2 13">Multi-pass membrane protein</topology>
    </subcellularLocation>
</comment>
<keyword evidence="11 13" id="KW-0472">Membrane</keyword>
<evidence type="ECO:0000256" key="2">
    <source>
        <dbReference type="ARBA" id="ARBA00004651"/>
    </source>
</evidence>
<comment type="function">
    <text evidence="1">Efflux system for nickel and cobalt.</text>
</comment>
<dbReference type="InterPro" id="IPR010412">
    <property type="entry name" value="DUF1007"/>
</dbReference>
<dbReference type="GO" id="GO:0046583">
    <property type="term" value="F:monoatomic cation efflux transmembrane transporter activity"/>
    <property type="evidence" value="ECO:0007669"/>
    <property type="project" value="TreeGrafter"/>
</dbReference>